<dbReference type="AlphaFoldDB" id="A0A165I1G4"/>
<evidence type="ECO:0008006" key="4">
    <source>
        <dbReference type="Google" id="ProtNLM"/>
    </source>
</evidence>
<sequence>MRLPPDACPLFTTQTTVPATARFQLALPYVLAPVSPALAALHAGRARNQLPAEPTLRLTHCAACGASYLDGGGSIRSVRSRKKRMTADGKREPKRFMRMSCGVCGYREDTPVEHSGASAFPPLTERRDAAGLHSATEAQNFASTSIQVAAVSASSAIPSQPNQPEALACPSPTTQKTTNPASPADTVPSVPYQRPRLHFAPSSRPSPKPSPVSSVMQASSTATARTKARAKKPVGLQAVLARNREKQEQEKKYGRKTHHTKLDFDGILCRQQQAHRVWGDLKVIDSLHDRCDSSSANY</sequence>
<protein>
    <recommendedName>
        <fullName evidence="4">Rpr2-domain-containing protein</fullName>
    </recommendedName>
</protein>
<keyword evidence="3" id="KW-1185">Reference proteome</keyword>
<evidence type="ECO:0000313" key="3">
    <source>
        <dbReference type="Proteomes" id="UP000076871"/>
    </source>
</evidence>
<proteinExistence type="predicted"/>
<feature type="compositionally biased region" description="Low complexity" evidence="1">
    <location>
        <begin position="211"/>
        <end position="225"/>
    </location>
</feature>
<feature type="region of interest" description="Disordered" evidence="1">
    <location>
        <begin position="156"/>
        <end position="236"/>
    </location>
</feature>
<accession>A0A165I1G4</accession>
<feature type="compositionally biased region" description="Polar residues" evidence="1">
    <location>
        <begin position="171"/>
        <end position="181"/>
    </location>
</feature>
<dbReference type="EMBL" id="KV427605">
    <property type="protein sequence ID" value="KZT12468.1"/>
    <property type="molecule type" value="Genomic_DNA"/>
</dbReference>
<dbReference type="Proteomes" id="UP000076871">
    <property type="component" value="Unassembled WGS sequence"/>
</dbReference>
<gene>
    <name evidence="2" type="ORF">LAESUDRAFT_892</name>
</gene>
<dbReference type="OrthoDB" id="2685617at2759"/>
<organism evidence="2 3">
    <name type="scientific">Laetiporus sulphureus 93-53</name>
    <dbReference type="NCBI Taxonomy" id="1314785"/>
    <lineage>
        <taxon>Eukaryota</taxon>
        <taxon>Fungi</taxon>
        <taxon>Dikarya</taxon>
        <taxon>Basidiomycota</taxon>
        <taxon>Agaricomycotina</taxon>
        <taxon>Agaricomycetes</taxon>
        <taxon>Polyporales</taxon>
        <taxon>Laetiporus</taxon>
    </lineage>
</organism>
<evidence type="ECO:0000256" key="1">
    <source>
        <dbReference type="SAM" id="MobiDB-lite"/>
    </source>
</evidence>
<evidence type="ECO:0000313" key="2">
    <source>
        <dbReference type="EMBL" id="KZT12468.1"/>
    </source>
</evidence>
<dbReference type="GeneID" id="63831891"/>
<reference evidence="2 3" key="1">
    <citation type="journal article" date="2016" name="Mol. Biol. Evol.">
        <title>Comparative Genomics of Early-Diverging Mushroom-Forming Fungi Provides Insights into the Origins of Lignocellulose Decay Capabilities.</title>
        <authorList>
            <person name="Nagy L.G."/>
            <person name="Riley R."/>
            <person name="Tritt A."/>
            <person name="Adam C."/>
            <person name="Daum C."/>
            <person name="Floudas D."/>
            <person name="Sun H."/>
            <person name="Yadav J.S."/>
            <person name="Pangilinan J."/>
            <person name="Larsson K.H."/>
            <person name="Matsuura K."/>
            <person name="Barry K."/>
            <person name="Labutti K."/>
            <person name="Kuo R."/>
            <person name="Ohm R.A."/>
            <person name="Bhattacharya S.S."/>
            <person name="Shirouzu T."/>
            <person name="Yoshinaga Y."/>
            <person name="Martin F.M."/>
            <person name="Grigoriev I.V."/>
            <person name="Hibbett D.S."/>
        </authorList>
    </citation>
    <scope>NUCLEOTIDE SEQUENCE [LARGE SCALE GENOMIC DNA]</scope>
    <source>
        <strain evidence="2 3">93-53</strain>
    </source>
</reference>
<dbReference type="RefSeq" id="XP_040769978.1">
    <property type="nucleotide sequence ID" value="XM_040914864.1"/>
</dbReference>
<name>A0A165I1G4_9APHY</name>
<dbReference type="InParanoid" id="A0A165I1G4"/>